<proteinExistence type="predicted"/>
<evidence type="ECO:0000313" key="1">
    <source>
        <dbReference type="EMBL" id="MCW8335419.1"/>
    </source>
</evidence>
<dbReference type="RefSeq" id="WP_265688599.1">
    <property type="nucleotide sequence ID" value="NZ_JAKRRX010000113.1"/>
</dbReference>
<sequence>MPGFVKYKKPPKEDYRNKNHPIEYYYFKSVSLERKCSNFKPDIISINLNNIFILNEDVDKISSFHQIPLISEIPENSPYYIPERYQNHSSLCKLASIGFGIFELKTIPKPKTVRDGGLLLEKYNLFERKDRHQKQPLKPSKKAESGYAFINMEFGKGRGKCKVQTQNPQIQHLFPSPDEGDGLSKVKSKIESLDYSDDMTDFAIELMSKKI</sequence>
<gene>
    <name evidence="1" type="ORF">MD483_16505</name>
</gene>
<dbReference type="EMBL" id="JAKRRX010000113">
    <property type="protein sequence ID" value="MCW8335419.1"/>
    <property type="molecule type" value="Genomic_DNA"/>
</dbReference>
<comment type="caution">
    <text evidence="1">The sequence shown here is derived from an EMBL/GenBank/DDBJ whole genome shotgun (WGS) entry which is preliminary data.</text>
</comment>
<dbReference type="Proteomes" id="UP001155586">
    <property type="component" value="Unassembled WGS sequence"/>
</dbReference>
<reference evidence="1" key="1">
    <citation type="submission" date="2022-02" db="EMBL/GenBank/DDBJ databases">
        <title>Vibrio sp. nov., a new bacterium isolated from Bohai sea, China.</title>
        <authorList>
            <person name="Yuan Y."/>
        </authorList>
    </citation>
    <scope>NUCLEOTIDE SEQUENCE</scope>
    <source>
        <strain evidence="1">DBSS07</strain>
    </source>
</reference>
<keyword evidence="2" id="KW-1185">Reference proteome</keyword>
<organism evidence="1 2">
    <name type="scientific">Vibrio paucivorans</name>
    <dbReference type="NCBI Taxonomy" id="2829489"/>
    <lineage>
        <taxon>Bacteria</taxon>
        <taxon>Pseudomonadati</taxon>
        <taxon>Pseudomonadota</taxon>
        <taxon>Gammaproteobacteria</taxon>
        <taxon>Vibrionales</taxon>
        <taxon>Vibrionaceae</taxon>
        <taxon>Vibrio</taxon>
    </lineage>
</organism>
<dbReference type="AlphaFoldDB" id="A0A9X3CGG8"/>
<evidence type="ECO:0000313" key="2">
    <source>
        <dbReference type="Proteomes" id="UP001155586"/>
    </source>
</evidence>
<protein>
    <submittedName>
        <fullName evidence="1">Uncharacterized protein</fullName>
    </submittedName>
</protein>
<accession>A0A9X3CGG8</accession>
<name>A0A9X3CGG8_9VIBR</name>